<dbReference type="AlphaFoldDB" id="A0A6C0LTD5"/>
<name>A0A6C0LTD5_9ZZZZ</name>
<accession>A0A6C0LTD5</accession>
<proteinExistence type="predicted"/>
<protein>
    <submittedName>
        <fullName evidence="1">Uncharacterized protein</fullName>
    </submittedName>
</protein>
<reference evidence="1" key="1">
    <citation type="journal article" date="2020" name="Nature">
        <title>Giant virus diversity and host interactions through global metagenomics.</title>
        <authorList>
            <person name="Schulz F."/>
            <person name="Roux S."/>
            <person name="Paez-Espino D."/>
            <person name="Jungbluth S."/>
            <person name="Walsh D.A."/>
            <person name="Denef V.J."/>
            <person name="McMahon K.D."/>
            <person name="Konstantinidis K.T."/>
            <person name="Eloe-Fadrosh E.A."/>
            <person name="Kyrpides N.C."/>
            <person name="Woyke T."/>
        </authorList>
    </citation>
    <scope>NUCLEOTIDE SEQUENCE</scope>
    <source>
        <strain evidence="1">GVMAG-S-1014582-52</strain>
    </source>
</reference>
<evidence type="ECO:0000313" key="1">
    <source>
        <dbReference type="EMBL" id="QHU33275.1"/>
    </source>
</evidence>
<organism evidence="1">
    <name type="scientific">viral metagenome</name>
    <dbReference type="NCBI Taxonomy" id="1070528"/>
    <lineage>
        <taxon>unclassified sequences</taxon>
        <taxon>metagenomes</taxon>
        <taxon>organismal metagenomes</taxon>
    </lineage>
</organism>
<dbReference type="EMBL" id="MN740556">
    <property type="protein sequence ID" value="QHU33275.1"/>
    <property type="molecule type" value="Genomic_DNA"/>
</dbReference>
<sequence length="40" mass="4879">MVGEFSFKLKKFIESIYCMFLFKFYISPIKNQIFLSDYVI</sequence>